<dbReference type="Gene3D" id="1.10.630.10">
    <property type="entry name" value="Cytochrome P450"/>
    <property type="match status" value="1"/>
</dbReference>
<evidence type="ECO:0000313" key="4">
    <source>
        <dbReference type="Proteomes" id="UP000288351"/>
    </source>
</evidence>
<dbReference type="PRINTS" id="PR00385">
    <property type="entry name" value="P450"/>
</dbReference>
<name>A0A401RCI3_STRNR</name>
<dbReference type="EMBL" id="BHXC01000007">
    <property type="protein sequence ID" value="GCB95327.1"/>
    <property type="molecule type" value="Genomic_DNA"/>
</dbReference>
<keyword evidence="2" id="KW-0560">Oxidoreductase</keyword>
<keyword evidence="2" id="KW-0503">Monooxygenase</keyword>
<dbReference type="PROSITE" id="PS00086">
    <property type="entry name" value="CYTOCHROME_P450"/>
    <property type="match status" value="1"/>
</dbReference>
<protein>
    <submittedName>
        <fullName evidence="3">Putative cytochrome P450 140</fullName>
    </submittedName>
</protein>
<dbReference type="InterPro" id="IPR036396">
    <property type="entry name" value="Cyt_P450_sf"/>
</dbReference>
<dbReference type="Pfam" id="PF00067">
    <property type="entry name" value="p450"/>
    <property type="match status" value="1"/>
</dbReference>
<dbReference type="PANTHER" id="PTHR46696:SF1">
    <property type="entry name" value="CYTOCHROME P450 YJIB-RELATED"/>
    <property type="match status" value="1"/>
</dbReference>
<dbReference type="AlphaFoldDB" id="A0A401RCI3"/>
<dbReference type="GO" id="GO:0020037">
    <property type="term" value="F:heme binding"/>
    <property type="evidence" value="ECO:0007669"/>
    <property type="project" value="InterPro"/>
</dbReference>
<evidence type="ECO:0000256" key="2">
    <source>
        <dbReference type="RuleBase" id="RU000461"/>
    </source>
</evidence>
<dbReference type="PRINTS" id="PR00359">
    <property type="entry name" value="BP450"/>
</dbReference>
<dbReference type="GO" id="GO:0004497">
    <property type="term" value="F:monooxygenase activity"/>
    <property type="evidence" value="ECO:0007669"/>
    <property type="project" value="UniProtKB-KW"/>
</dbReference>
<gene>
    <name evidence="3" type="primary">cyp140</name>
    <name evidence="3" type="ORF">SALB_08131</name>
</gene>
<dbReference type="SUPFAM" id="SSF48264">
    <property type="entry name" value="Cytochrome P450"/>
    <property type="match status" value="1"/>
</dbReference>
<keyword evidence="2" id="KW-0479">Metal-binding</keyword>
<comment type="caution">
    <text evidence="3">The sequence shown here is derived from an EMBL/GenBank/DDBJ whole genome shotgun (WGS) entry which is preliminary data.</text>
</comment>
<reference evidence="3 4" key="1">
    <citation type="journal article" date="2019" name="Microbiol. Resour. Announc.">
        <title>Draft Genome Sequence of the Most Traditional epsilon-Poly-l-Lysine Producer, Streptomyces albulus NBRC14147.</title>
        <authorList>
            <person name="Yamanaka K."/>
            <person name="Hamano Y."/>
        </authorList>
    </citation>
    <scope>NUCLEOTIDE SEQUENCE [LARGE SCALE GENOMIC DNA]</scope>
    <source>
        <strain evidence="3 4">NBRC 14147</strain>
    </source>
</reference>
<dbReference type="InterPro" id="IPR017972">
    <property type="entry name" value="Cyt_P450_CS"/>
</dbReference>
<keyword evidence="2" id="KW-0349">Heme</keyword>
<dbReference type="GO" id="GO:0016705">
    <property type="term" value="F:oxidoreductase activity, acting on paired donors, with incorporation or reduction of molecular oxygen"/>
    <property type="evidence" value="ECO:0007669"/>
    <property type="project" value="InterPro"/>
</dbReference>
<sequence length="419" mass="47083">MEPALAAASVDRRSVVALFSRLRSARGQSNPLPFYTELQSMGEMVPAPWGGHLATSYRLCHQVLRSRDWRVPDSGWRAAQADAVRWHAPASQQMGATMPMLNPPHHTQMRRPLGNVFDRAALQQMERSVERNAEFLVDTFFEQLSGGTADFCALVGDELPVITVGEWLGLPSADFAVLRSLTHDQVHTQELFPTPSQLAISDSATRNLRKYFTDLIRERRKAPGDDPVSRWLRMWDEFEPDQDAADEAVYALALFMLLAALETTSHLLTTMMWLLLEHPRQVDWLRTHPEHIPGAIDETLRYDAPIHMISRIAPEDTELAGVPVREGEMVQLMVGAAHHDPEQYAAPEVFDVRRKAPHLSFGGGIHYCLGNALARMEATCVLTSLLRRLPVQGLRVAGTPTWAPRVAFRRLMELPVVRT</sequence>
<evidence type="ECO:0000256" key="1">
    <source>
        <dbReference type="ARBA" id="ARBA00010617"/>
    </source>
</evidence>
<dbReference type="PANTHER" id="PTHR46696">
    <property type="entry name" value="P450, PUTATIVE (EUROFUNG)-RELATED"/>
    <property type="match status" value="1"/>
</dbReference>
<proteinExistence type="inferred from homology"/>
<dbReference type="GO" id="GO:0005506">
    <property type="term" value="F:iron ion binding"/>
    <property type="evidence" value="ECO:0007669"/>
    <property type="project" value="InterPro"/>
</dbReference>
<dbReference type="InterPro" id="IPR001128">
    <property type="entry name" value="Cyt_P450"/>
</dbReference>
<organism evidence="3 4">
    <name type="scientific">Streptomyces noursei</name>
    <name type="common">Streptomyces albulus</name>
    <dbReference type="NCBI Taxonomy" id="1971"/>
    <lineage>
        <taxon>Bacteria</taxon>
        <taxon>Bacillati</taxon>
        <taxon>Actinomycetota</taxon>
        <taxon>Actinomycetes</taxon>
        <taxon>Kitasatosporales</taxon>
        <taxon>Streptomycetaceae</taxon>
        <taxon>Streptomyces</taxon>
    </lineage>
</organism>
<dbReference type="InterPro" id="IPR002397">
    <property type="entry name" value="Cyt_P450_B"/>
</dbReference>
<evidence type="ECO:0000313" key="3">
    <source>
        <dbReference type="EMBL" id="GCB95327.1"/>
    </source>
</evidence>
<accession>A0A401RCI3</accession>
<keyword evidence="2" id="KW-0408">Iron</keyword>
<comment type="similarity">
    <text evidence="1 2">Belongs to the cytochrome P450 family.</text>
</comment>
<dbReference type="Proteomes" id="UP000288351">
    <property type="component" value="Unassembled WGS sequence"/>
</dbReference>